<dbReference type="Proteomes" id="UP000789525">
    <property type="component" value="Unassembled WGS sequence"/>
</dbReference>
<proteinExistence type="predicted"/>
<evidence type="ECO:0000313" key="1">
    <source>
        <dbReference type="EMBL" id="CAG8441815.1"/>
    </source>
</evidence>
<name>A0ACA9JY08_9GLOM</name>
<reference evidence="1" key="1">
    <citation type="submission" date="2021-06" db="EMBL/GenBank/DDBJ databases">
        <authorList>
            <person name="Kallberg Y."/>
            <person name="Tangrot J."/>
            <person name="Rosling A."/>
        </authorList>
    </citation>
    <scope>NUCLEOTIDE SEQUENCE</scope>
    <source>
        <strain evidence="1">CL356</strain>
    </source>
</reference>
<gene>
    <name evidence="1" type="ORF">ACOLOM_LOCUS279</name>
</gene>
<sequence length="169" mass="18681">MSSCRANQTFYLVVLAVTLGCIIIPSGAREASPHHDNNSTRNEDYNKDHSSENEFGHSVAAFLGVCVGATAGWFSEVIIGVLTAPTNDELTELENKRRVAKLKKRAATLANLKARNGGRIPEEIYERLGSNSRMTLSQRGMLDGYGSDYRKNYSARGRAKESVFNHQEE</sequence>
<protein>
    <submittedName>
        <fullName evidence="1">16648_t:CDS:1</fullName>
    </submittedName>
</protein>
<organism evidence="1 2">
    <name type="scientific">Acaulospora colombiana</name>
    <dbReference type="NCBI Taxonomy" id="27376"/>
    <lineage>
        <taxon>Eukaryota</taxon>
        <taxon>Fungi</taxon>
        <taxon>Fungi incertae sedis</taxon>
        <taxon>Mucoromycota</taxon>
        <taxon>Glomeromycotina</taxon>
        <taxon>Glomeromycetes</taxon>
        <taxon>Diversisporales</taxon>
        <taxon>Acaulosporaceae</taxon>
        <taxon>Acaulospora</taxon>
    </lineage>
</organism>
<keyword evidence="2" id="KW-1185">Reference proteome</keyword>
<evidence type="ECO:0000313" key="2">
    <source>
        <dbReference type="Proteomes" id="UP000789525"/>
    </source>
</evidence>
<comment type="caution">
    <text evidence="1">The sequence shown here is derived from an EMBL/GenBank/DDBJ whole genome shotgun (WGS) entry which is preliminary data.</text>
</comment>
<accession>A0ACA9JY08</accession>
<dbReference type="EMBL" id="CAJVPT010000273">
    <property type="protein sequence ID" value="CAG8441815.1"/>
    <property type="molecule type" value="Genomic_DNA"/>
</dbReference>